<organism evidence="2 3">
    <name type="scientific">Providencia rettgeri</name>
    <dbReference type="NCBI Taxonomy" id="587"/>
    <lineage>
        <taxon>Bacteria</taxon>
        <taxon>Pseudomonadati</taxon>
        <taxon>Pseudomonadota</taxon>
        <taxon>Gammaproteobacteria</taxon>
        <taxon>Enterobacterales</taxon>
        <taxon>Morganellaceae</taxon>
        <taxon>Providencia</taxon>
    </lineage>
</organism>
<keyword evidence="1" id="KW-0812">Transmembrane</keyword>
<evidence type="ECO:0000313" key="3">
    <source>
        <dbReference type="Proteomes" id="UP000664477"/>
    </source>
</evidence>
<comment type="caution">
    <text evidence="2">The sequence shown here is derived from an EMBL/GenBank/DDBJ whole genome shotgun (WGS) entry which is preliminary data.</text>
</comment>
<accession>A0A939NCX5</accession>
<evidence type="ECO:0000256" key="1">
    <source>
        <dbReference type="SAM" id="Phobius"/>
    </source>
</evidence>
<name>A0A939NCX5_PRORE</name>
<reference evidence="2" key="1">
    <citation type="submission" date="2021-03" db="EMBL/GenBank/DDBJ databases">
        <title>Molecular epidemiology and mechanisms of colistin and carbapenem resistance in Enterobacteriaceae from clinical isolates, the environment and porcine samples in Pretoria, South Africa.</title>
        <authorList>
            <person name="Bogoshi D."/>
            <person name="Mbelle N.M."/>
            <person name="Naidoo V."/>
            <person name="Osei Sekyere J."/>
        </authorList>
    </citation>
    <scope>NUCLEOTIDE SEQUENCE</scope>
    <source>
        <strain evidence="2">C052</strain>
    </source>
</reference>
<dbReference type="EMBL" id="JAGETQ010000141">
    <property type="protein sequence ID" value="MBO1916535.1"/>
    <property type="molecule type" value="Genomic_DNA"/>
</dbReference>
<proteinExistence type="predicted"/>
<dbReference type="Proteomes" id="UP000664477">
    <property type="component" value="Unassembled WGS sequence"/>
</dbReference>
<evidence type="ECO:0000313" key="2">
    <source>
        <dbReference type="EMBL" id="MBO1916535.1"/>
    </source>
</evidence>
<protein>
    <submittedName>
        <fullName evidence="2">MFS transporter</fullName>
    </submittedName>
</protein>
<feature type="transmembrane region" description="Helical" evidence="1">
    <location>
        <begin position="79"/>
        <end position="97"/>
    </location>
</feature>
<keyword evidence="1" id="KW-0472">Membrane</keyword>
<sequence length="99" mass="10484">MTTTHISSHNGNWLSLLSATFACFIIVTGEFLAISVLNNIAYDFQISTGTAGLQSLSHLSGMASSLFVPIYAKISITPSFTFLSCSMILANAITAFASI</sequence>
<gene>
    <name evidence="2" type="ORF">J4727_17215</name>
</gene>
<keyword evidence="1" id="KW-1133">Transmembrane helix</keyword>
<dbReference type="AlphaFoldDB" id="A0A939NCX5"/>
<feature type="transmembrane region" description="Helical" evidence="1">
    <location>
        <begin position="12"/>
        <end position="35"/>
    </location>
</feature>